<feature type="domain" description="C-type lectin" evidence="5">
    <location>
        <begin position="629"/>
        <end position="745"/>
    </location>
</feature>
<dbReference type="Pfam" id="PF06119">
    <property type="entry name" value="NIDO"/>
    <property type="match status" value="1"/>
</dbReference>
<sequence length="747" mass="81164">MCGQVQTFTLSSGSTENIASPGHPNPYPAGCTYQHTFKTTEVNKVIQIKFTEYDMTNDIDGNVCFYAYLTLKDVGFSNGLDQHVTPSAPDLNKWWLLTCVKLDMSQADYGTNTFFSNEARLIFNVESNDPNPATGYNGIVTLRDKVLLDFGDVFGDSLMYGGIVEDKSVSLNTPNFQFYGQTYSSIFISENGVISFDQPFVDNQGFGLENLQPLDQYTHPLIAPYKADASVQRGDDGQVFYRIEENELDDINTIIEEAFCNEFDGDFAIIVTYFRMPFFSSQLDGLRLRNSYQVIIVGQHGGDTYIIYNFHEVTWYSGGGNSGGNIHTGQGGQPAMAGFTDGLGSSFELPYSGTNDVIRIDDESNVGMAGRYVFRVNGASIVEPDSPTSPILTCPSSPAPVLNCGSGEFIPATVAWSDPTTVTCLPLTSPISCTPSSPHTFTATTTVSCSASNAVGEGTCTFDVLVNQDTTAPTIICTEDITTQSNNPLGTQVAYSPPMSEDECGVYTSCDLPSNSLFPCGENTVTCTSMDNVGNQNSCSFKITVNCQQLQLTNCPSNIDVVDSMPYGEAVNWDPPTASGHTSLTSNYEPGHVFFGGTFDVVYIATDAAGNELQCTFTITVESDVYGPVSSLCRKYILDTTSKTWNESDTSCQSSGGNLARIVGRKTNNFLITSIQDQGMNPSDIWFGAHRVESSWLYPDDSPVCYSNWASGEDQDGDTCAQLWAQPSGKWTSEDCSLTKRSICELA</sequence>
<comment type="caution">
    <text evidence="3">Lacks conserved residue(s) required for the propagation of feature annotation.</text>
</comment>
<evidence type="ECO:0000256" key="2">
    <source>
        <dbReference type="ARBA" id="ARBA00023157"/>
    </source>
</evidence>
<dbReference type="Gene3D" id="2.60.120.290">
    <property type="entry name" value="Spermadhesin, CUB domain"/>
    <property type="match status" value="1"/>
</dbReference>
<reference evidence="9" key="1">
    <citation type="submission" date="2025-08" db="UniProtKB">
        <authorList>
            <consortium name="RefSeq"/>
        </authorList>
    </citation>
    <scope>IDENTIFICATION</scope>
    <source>
        <tissue evidence="9">Testes</tissue>
    </source>
</reference>
<dbReference type="InterPro" id="IPR003410">
    <property type="entry name" value="HYR_dom"/>
</dbReference>
<dbReference type="InterPro" id="IPR001304">
    <property type="entry name" value="C-type_lectin-like"/>
</dbReference>
<protein>
    <submittedName>
        <fullName evidence="9">Uncharacterized protein LOC100368567</fullName>
    </submittedName>
</protein>
<dbReference type="SUPFAM" id="SSF56436">
    <property type="entry name" value="C-type lectin-like"/>
    <property type="match status" value="1"/>
</dbReference>
<dbReference type="InterPro" id="IPR035914">
    <property type="entry name" value="Sperma_CUB_dom_sf"/>
</dbReference>
<dbReference type="PANTHER" id="PTHR13802:SF59">
    <property type="entry name" value="SUSHI DOMAIN-CONTAINING PROTEIN 2"/>
    <property type="match status" value="1"/>
</dbReference>
<dbReference type="Pfam" id="PF02494">
    <property type="entry name" value="HYR"/>
    <property type="match status" value="2"/>
</dbReference>
<feature type="domain" description="NIDO" evidence="7">
    <location>
        <begin position="224"/>
        <end position="379"/>
    </location>
</feature>
<keyword evidence="2" id="KW-1015">Disulfide bond</keyword>
<evidence type="ECO:0000259" key="6">
    <source>
        <dbReference type="PROSITE" id="PS50825"/>
    </source>
</evidence>
<dbReference type="SUPFAM" id="SSF49854">
    <property type="entry name" value="Spermadhesin, CUB domain"/>
    <property type="match status" value="1"/>
</dbReference>
<keyword evidence="8" id="KW-1185">Reference proteome</keyword>
<evidence type="ECO:0000256" key="1">
    <source>
        <dbReference type="ARBA" id="ARBA00022737"/>
    </source>
</evidence>
<evidence type="ECO:0000259" key="5">
    <source>
        <dbReference type="PROSITE" id="PS50041"/>
    </source>
</evidence>
<dbReference type="Gene3D" id="3.10.100.10">
    <property type="entry name" value="Mannose-Binding Protein A, subunit A"/>
    <property type="match status" value="1"/>
</dbReference>
<feature type="domain" description="HYR" evidence="6">
    <location>
        <begin position="545"/>
        <end position="623"/>
    </location>
</feature>
<dbReference type="RefSeq" id="XP_006814893.1">
    <property type="nucleotide sequence ID" value="XM_006814830.1"/>
</dbReference>
<proteinExistence type="predicted"/>
<keyword evidence="1" id="KW-0677">Repeat</keyword>
<dbReference type="PROSITE" id="PS50825">
    <property type="entry name" value="HYR"/>
    <property type="match status" value="1"/>
</dbReference>
<dbReference type="GeneID" id="100368567"/>
<dbReference type="InterPro" id="IPR016187">
    <property type="entry name" value="CTDL_fold"/>
</dbReference>
<dbReference type="InterPro" id="IPR051495">
    <property type="entry name" value="Epithelial_Barrier/Signaling"/>
</dbReference>
<accession>A0ABM0M4F2</accession>
<evidence type="ECO:0000313" key="9">
    <source>
        <dbReference type="RefSeq" id="XP_006814893.1"/>
    </source>
</evidence>
<gene>
    <name evidence="9" type="primary">LOC100368567</name>
</gene>
<name>A0ABM0M4F2_SACKO</name>
<dbReference type="PROSITE" id="PS50041">
    <property type="entry name" value="C_TYPE_LECTIN_2"/>
    <property type="match status" value="1"/>
</dbReference>
<dbReference type="InterPro" id="IPR003886">
    <property type="entry name" value="NIDO_dom"/>
</dbReference>
<dbReference type="InterPro" id="IPR016186">
    <property type="entry name" value="C-type_lectin-like/link_sf"/>
</dbReference>
<dbReference type="Pfam" id="PF00059">
    <property type="entry name" value="Lectin_C"/>
    <property type="match status" value="1"/>
</dbReference>
<dbReference type="Proteomes" id="UP000694865">
    <property type="component" value="Unplaced"/>
</dbReference>
<dbReference type="PROSITE" id="PS01180">
    <property type="entry name" value="CUB"/>
    <property type="match status" value="1"/>
</dbReference>
<evidence type="ECO:0000259" key="4">
    <source>
        <dbReference type="PROSITE" id="PS01180"/>
    </source>
</evidence>
<dbReference type="PANTHER" id="PTHR13802">
    <property type="entry name" value="MUCIN 4-RELATED"/>
    <property type="match status" value="1"/>
</dbReference>
<evidence type="ECO:0000259" key="7">
    <source>
        <dbReference type="PROSITE" id="PS51220"/>
    </source>
</evidence>
<dbReference type="SMART" id="SM00034">
    <property type="entry name" value="CLECT"/>
    <property type="match status" value="1"/>
</dbReference>
<organism evidence="8 9">
    <name type="scientific">Saccoglossus kowalevskii</name>
    <name type="common">Acorn worm</name>
    <dbReference type="NCBI Taxonomy" id="10224"/>
    <lineage>
        <taxon>Eukaryota</taxon>
        <taxon>Metazoa</taxon>
        <taxon>Hemichordata</taxon>
        <taxon>Enteropneusta</taxon>
        <taxon>Harrimaniidae</taxon>
        <taxon>Saccoglossus</taxon>
    </lineage>
</organism>
<dbReference type="InterPro" id="IPR000859">
    <property type="entry name" value="CUB_dom"/>
</dbReference>
<evidence type="ECO:0000256" key="3">
    <source>
        <dbReference type="PROSITE-ProRule" id="PRU00059"/>
    </source>
</evidence>
<dbReference type="SMART" id="SM00539">
    <property type="entry name" value="NIDO"/>
    <property type="match status" value="1"/>
</dbReference>
<feature type="domain" description="CUB" evidence="4">
    <location>
        <begin position="2"/>
        <end position="73"/>
    </location>
</feature>
<evidence type="ECO:0000313" key="8">
    <source>
        <dbReference type="Proteomes" id="UP000694865"/>
    </source>
</evidence>
<dbReference type="PROSITE" id="PS51220">
    <property type="entry name" value="NIDO"/>
    <property type="match status" value="1"/>
</dbReference>
<dbReference type="CDD" id="cd00037">
    <property type="entry name" value="CLECT"/>
    <property type="match status" value="1"/>
</dbReference>